<sequence>MIDTLSLLLAHFLLGFVAIRMLQHPDLNEEPIGSGRHFKPVLPKKQEQQPRRAGVETGEARPGSNRA</sequence>
<keyword evidence="3" id="KW-1185">Reference proteome</keyword>
<feature type="region of interest" description="Disordered" evidence="1">
    <location>
        <begin position="28"/>
        <end position="67"/>
    </location>
</feature>
<evidence type="ECO:0000313" key="3">
    <source>
        <dbReference type="Proteomes" id="UP000218934"/>
    </source>
</evidence>
<proteinExistence type="predicted"/>
<organism evidence="2 3">
    <name type="scientific">Rhizorhabdus dicambivorans</name>
    <dbReference type="NCBI Taxonomy" id="1850238"/>
    <lineage>
        <taxon>Bacteria</taxon>
        <taxon>Pseudomonadati</taxon>
        <taxon>Pseudomonadota</taxon>
        <taxon>Alphaproteobacteria</taxon>
        <taxon>Sphingomonadales</taxon>
        <taxon>Sphingomonadaceae</taxon>
        <taxon>Rhizorhabdus</taxon>
    </lineage>
</organism>
<protein>
    <submittedName>
        <fullName evidence="2">Uncharacterized protein</fullName>
    </submittedName>
</protein>
<evidence type="ECO:0000256" key="1">
    <source>
        <dbReference type="SAM" id="MobiDB-lite"/>
    </source>
</evidence>
<comment type="caution">
    <text evidence="2">The sequence shown here is derived from an EMBL/GenBank/DDBJ whole genome shotgun (WGS) entry which is preliminary data.</text>
</comment>
<name>A0A2A4G230_9SPHN</name>
<gene>
    <name evidence="2" type="ORF">COO09_00130</name>
</gene>
<accession>A0A2A4G230</accession>
<reference evidence="2 3" key="1">
    <citation type="submission" date="2017-09" db="EMBL/GenBank/DDBJ databases">
        <title>The Catabolism of 3,6-Dichlorosalicylic acid is Initiated by the Cytochrome P450 Monooxygenase DsmABC in Rhizorhabdus dicambivorans Ndbn-20.</title>
        <authorList>
            <person name="Na L."/>
        </authorList>
    </citation>
    <scope>NUCLEOTIDE SEQUENCE [LARGE SCALE GENOMIC DNA]</scope>
    <source>
        <strain evidence="2 3">Ndbn-20m</strain>
    </source>
</reference>
<dbReference type="EMBL" id="NWUF01000001">
    <property type="protein sequence ID" value="PCE44092.1"/>
    <property type="molecule type" value="Genomic_DNA"/>
</dbReference>
<dbReference type="RefSeq" id="WP_066958902.1">
    <property type="nucleotide sequence ID" value="NZ_CP023449.1"/>
</dbReference>
<dbReference type="OrthoDB" id="7580165at2"/>
<evidence type="ECO:0000313" key="2">
    <source>
        <dbReference type="EMBL" id="PCE44092.1"/>
    </source>
</evidence>
<dbReference type="AlphaFoldDB" id="A0A2A4G230"/>
<dbReference type="Proteomes" id="UP000218934">
    <property type="component" value="Unassembled WGS sequence"/>
</dbReference>
<feature type="compositionally biased region" description="Basic and acidic residues" evidence="1">
    <location>
        <begin position="44"/>
        <end position="54"/>
    </location>
</feature>